<sequence length="425" mass="45194">MAATRRNVLRGIGLSGLAVGGASLLAACGGDSGPATGSGATVKFGINEAEGSGPAYDRLKAIAAAYGKESDTEVKLNAVDHNTFQESINTYLQGTPDDVFTWFAGFRMAQFAEAGLISDVSDQWPIDGLNDSFKQAATAPDGKQYFVPVSYYPWALFYRKSIFEKNGWAPPESNNDFMELMKDMQGKGITPIAFGDKDGWPAMGTFDILNMRLNGFDYHMSLMAGEEKWDSDEVKGVFETWRTLLPYHQADPLGRTWQEAATSMGKGESGMYLLGTFVVDAIADQADDIDFFTFPELDSAIGADALDAPIDGFCVASAGKNQEAGKAMAKWLGSAAAADAGNAGADAPFIAANEGASTSSYNDLQKKSAEVVGAAANIAQFMDRDTNADFANTVMIPSIQAFLKDPDDIDGVTASIQEQAASIFG</sequence>
<name>A0A4Q2SVR3_9ACTN</name>
<accession>A0A4Q2SVR3</accession>
<proteinExistence type="predicted"/>
<organism evidence="2 3">
    <name type="scientific">Nocardioides zhouii</name>
    <dbReference type="NCBI Taxonomy" id="1168729"/>
    <lineage>
        <taxon>Bacteria</taxon>
        <taxon>Bacillati</taxon>
        <taxon>Actinomycetota</taxon>
        <taxon>Actinomycetes</taxon>
        <taxon>Propionibacteriales</taxon>
        <taxon>Nocardioidaceae</taxon>
        <taxon>Nocardioides</taxon>
    </lineage>
</organism>
<comment type="caution">
    <text evidence="2">The sequence shown here is derived from an EMBL/GenBank/DDBJ whole genome shotgun (WGS) entry which is preliminary data.</text>
</comment>
<reference evidence="2 3" key="1">
    <citation type="submission" date="2019-01" db="EMBL/GenBank/DDBJ databases">
        <title>Novel species of Nocardioides.</title>
        <authorList>
            <person name="Liu Q."/>
            <person name="X Y.-H."/>
        </authorList>
    </citation>
    <scope>NUCLEOTIDE SEQUENCE [LARGE SCALE GENOMIC DNA]</scope>
    <source>
        <strain evidence="2 3">HLT2-9</strain>
    </source>
</reference>
<gene>
    <name evidence="2" type="ORF">EUA94_13570</name>
</gene>
<keyword evidence="1" id="KW-0732">Signal</keyword>
<dbReference type="OrthoDB" id="8663148at2"/>
<dbReference type="PROSITE" id="PS51257">
    <property type="entry name" value="PROKAR_LIPOPROTEIN"/>
    <property type="match status" value="1"/>
</dbReference>
<keyword evidence="3" id="KW-1185">Reference proteome</keyword>
<evidence type="ECO:0000313" key="3">
    <source>
        <dbReference type="Proteomes" id="UP000291101"/>
    </source>
</evidence>
<dbReference type="EMBL" id="SDWV01000013">
    <property type="protein sequence ID" value="RYC09643.1"/>
    <property type="molecule type" value="Genomic_DNA"/>
</dbReference>
<evidence type="ECO:0000313" key="2">
    <source>
        <dbReference type="EMBL" id="RYC09643.1"/>
    </source>
</evidence>
<dbReference type="InterPro" id="IPR006059">
    <property type="entry name" value="SBP"/>
</dbReference>
<dbReference type="SUPFAM" id="SSF53850">
    <property type="entry name" value="Periplasmic binding protein-like II"/>
    <property type="match status" value="1"/>
</dbReference>
<dbReference type="PANTHER" id="PTHR43649">
    <property type="entry name" value="ARABINOSE-BINDING PROTEIN-RELATED"/>
    <property type="match status" value="1"/>
</dbReference>
<dbReference type="Proteomes" id="UP000291101">
    <property type="component" value="Unassembled WGS sequence"/>
</dbReference>
<dbReference type="AlphaFoldDB" id="A0A4Q2SVR3"/>
<dbReference type="Pfam" id="PF13416">
    <property type="entry name" value="SBP_bac_8"/>
    <property type="match status" value="1"/>
</dbReference>
<evidence type="ECO:0000256" key="1">
    <source>
        <dbReference type="SAM" id="SignalP"/>
    </source>
</evidence>
<feature type="chain" id="PRO_5038624159" evidence="1">
    <location>
        <begin position="27"/>
        <end position="425"/>
    </location>
</feature>
<feature type="signal peptide" evidence="1">
    <location>
        <begin position="1"/>
        <end position="26"/>
    </location>
</feature>
<protein>
    <submittedName>
        <fullName evidence="2">Carbohydrate ABC transporter substrate-binding protein</fullName>
    </submittedName>
</protein>
<dbReference type="InterPro" id="IPR050490">
    <property type="entry name" value="Bact_solute-bd_prot1"/>
</dbReference>
<dbReference type="Gene3D" id="3.40.190.10">
    <property type="entry name" value="Periplasmic binding protein-like II"/>
    <property type="match status" value="2"/>
</dbReference>